<dbReference type="GO" id="GO:0032153">
    <property type="term" value="C:cell division site"/>
    <property type="evidence" value="ECO:0007669"/>
    <property type="project" value="TreeGrafter"/>
</dbReference>
<keyword evidence="4 6" id="KW-1133">Transmembrane helix</keyword>
<dbReference type="GO" id="GO:0008360">
    <property type="term" value="P:regulation of cell shape"/>
    <property type="evidence" value="ECO:0007669"/>
    <property type="project" value="UniProtKB-KW"/>
</dbReference>
<sequence>MIQRLTTRLFILVIMWVGLIMLKWEGQQNQLLWLALIFTGIVLLGSLLEQILSYQGDPYILPVVQAILAIGLVFVVRINPESASRQFWWASFGQVIFYLVLWMIRDYQQLRRYRYLWGLLAVGLLLMTLMFGFSSGGAKSWLRIGGIGIEPEEFVKLALLLFLATYLEENEELLRVGTVQWGRFSLPDRQTLGPFMVIAAFVLGILAAQKSLGVALLFYMLFVLMLYVVTERALYIGISLPIFLLTGTLGYKLFAHVRVRVMVWMNPWQDPTGMGYQIAQSLFAISGGRILGTGLGNGIGASTVPVASTDFIFSIIAEELGFAGAMAVLVLFLILVMRAFAVSLSAKDRFGQILASGIGILLGTETLIILAGVTKLLPLTGIPLPWVSYGGSSLIVHFILLGVLLNISNSSAVSSYSASKRSAYVAKCKGNVD</sequence>
<feature type="transmembrane region" description="Helical" evidence="6">
    <location>
        <begin position="234"/>
        <end position="254"/>
    </location>
</feature>
<name>A0A2U3LWJ5_9FIRM</name>
<evidence type="ECO:0000313" key="8">
    <source>
        <dbReference type="Proteomes" id="UP000238916"/>
    </source>
</evidence>
<comment type="subcellular location">
    <subcellularLocation>
        <location evidence="1">Membrane</location>
        <topology evidence="1">Multi-pass membrane protein</topology>
    </subcellularLocation>
</comment>
<keyword evidence="5 6" id="KW-0472">Membrane</keyword>
<feature type="transmembrane region" description="Helical" evidence="6">
    <location>
        <begin position="322"/>
        <end position="341"/>
    </location>
</feature>
<feature type="transmembrane region" description="Helical" evidence="6">
    <location>
        <begin position="7"/>
        <end position="24"/>
    </location>
</feature>
<feature type="transmembrane region" description="Helical" evidence="6">
    <location>
        <begin position="30"/>
        <end position="48"/>
    </location>
</feature>
<dbReference type="OrthoDB" id="9812661at2"/>
<dbReference type="GO" id="GO:0005886">
    <property type="term" value="C:plasma membrane"/>
    <property type="evidence" value="ECO:0007669"/>
    <property type="project" value="TreeGrafter"/>
</dbReference>
<feature type="transmembrane region" description="Helical" evidence="6">
    <location>
        <begin position="116"/>
        <end position="133"/>
    </location>
</feature>
<evidence type="ECO:0000256" key="3">
    <source>
        <dbReference type="ARBA" id="ARBA00022960"/>
    </source>
</evidence>
<dbReference type="AlphaFoldDB" id="A0A2U3LWJ5"/>
<dbReference type="Proteomes" id="UP000238916">
    <property type="component" value="Unassembled WGS sequence"/>
</dbReference>
<feature type="transmembrane region" description="Helical" evidence="6">
    <location>
        <begin position="386"/>
        <end position="407"/>
    </location>
</feature>
<keyword evidence="3" id="KW-0133">Cell shape</keyword>
<dbReference type="InterPro" id="IPR001182">
    <property type="entry name" value="FtsW/RodA"/>
</dbReference>
<dbReference type="PANTHER" id="PTHR30474:SF3">
    <property type="entry name" value="PEPTIDOGLYCAN GLYCOSYLTRANSFERASE RODA"/>
    <property type="match status" value="1"/>
</dbReference>
<dbReference type="PANTHER" id="PTHR30474">
    <property type="entry name" value="CELL CYCLE PROTEIN"/>
    <property type="match status" value="1"/>
</dbReference>
<gene>
    <name evidence="7" type="ORF">SBF1_90031</name>
</gene>
<feature type="transmembrane region" description="Helical" evidence="6">
    <location>
        <begin position="60"/>
        <end position="80"/>
    </location>
</feature>
<evidence type="ECO:0000256" key="1">
    <source>
        <dbReference type="ARBA" id="ARBA00004141"/>
    </source>
</evidence>
<organism evidence="7 8">
    <name type="scientific">Candidatus Desulfosporosinus infrequens</name>
    <dbReference type="NCBI Taxonomy" id="2043169"/>
    <lineage>
        <taxon>Bacteria</taxon>
        <taxon>Bacillati</taxon>
        <taxon>Bacillota</taxon>
        <taxon>Clostridia</taxon>
        <taxon>Eubacteriales</taxon>
        <taxon>Desulfitobacteriaceae</taxon>
        <taxon>Desulfosporosinus</taxon>
    </lineage>
</organism>
<feature type="transmembrane region" description="Helical" evidence="6">
    <location>
        <begin position="299"/>
        <end position="316"/>
    </location>
</feature>
<accession>A0A2U3LWJ5</accession>
<feature type="transmembrane region" description="Helical" evidence="6">
    <location>
        <begin position="86"/>
        <end position="104"/>
    </location>
</feature>
<evidence type="ECO:0000256" key="4">
    <source>
        <dbReference type="ARBA" id="ARBA00022989"/>
    </source>
</evidence>
<evidence type="ECO:0000313" key="7">
    <source>
        <dbReference type="EMBL" id="SPF56303.1"/>
    </source>
</evidence>
<evidence type="ECO:0000256" key="2">
    <source>
        <dbReference type="ARBA" id="ARBA00022692"/>
    </source>
</evidence>
<keyword evidence="2 6" id="KW-0812">Transmembrane</keyword>
<reference evidence="8" key="1">
    <citation type="submission" date="2018-02" db="EMBL/GenBank/DDBJ databases">
        <authorList>
            <person name="Hausmann B."/>
        </authorList>
    </citation>
    <scope>NUCLEOTIDE SEQUENCE [LARGE SCALE GENOMIC DNA]</scope>
    <source>
        <strain evidence="8">Peat soil MAG SbF1</strain>
    </source>
</reference>
<dbReference type="GO" id="GO:0015648">
    <property type="term" value="F:lipid-linked peptidoglycan transporter activity"/>
    <property type="evidence" value="ECO:0007669"/>
    <property type="project" value="TreeGrafter"/>
</dbReference>
<proteinExistence type="predicted"/>
<evidence type="ECO:0000256" key="5">
    <source>
        <dbReference type="ARBA" id="ARBA00023136"/>
    </source>
</evidence>
<evidence type="ECO:0000256" key="6">
    <source>
        <dbReference type="SAM" id="Phobius"/>
    </source>
</evidence>
<protein>
    <submittedName>
        <fullName evidence="7">Cell cycle family protein</fullName>
    </submittedName>
</protein>
<dbReference type="GO" id="GO:0051301">
    <property type="term" value="P:cell division"/>
    <property type="evidence" value="ECO:0007669"/>
    <property type="project" value="InterPro"/>
</dbReference>
<dbReference type="EMBL" id="OMOF01000889">
    <property type="protein sequence ID" value="SPF56303.1"/>
    <property type="molecule type" value="Genomic_DNA"/>
</dbReference>
<dbReference type="Pfam" id="PF01098">
    <property type="entry name" value="FTSW_RODA_SPOVE"/>
    <property type="match status" value="1"/>
</dbReference>
<feature type="transmembrane region" description="Helical" evidence="6">
    <location>
        <begin position="353"/>
        <end position="374"/>
    </location>
</feature>
<feature type="transmembrane region" description="Helical" evidence="6">
    <location>
        <begin position="195"/>
        <end position="222"/>
    </location>
</feature>